<dbReference type="EMBL" id="JBBPBK010000010">
    <property type="protein sequence ID" value="KAK9277074.1"/>
    <property type="molecule type" value="Genomic_DNA"/>
</dbReference>
<evidence type="ECO:0000313" key="3">
    <source>
        <dbReference type="Proteomes" id="UP001415857"/>
    </source>
</evidence>
<accession>A0AAP0WRM1</accession>
<dbReference type="AlphaFoldDB" id="A0AAP0WRM1"/>
<sequence>MPLEGYDRYGGFIVGPWDVIPRDPNRLREVMLEDARKAIFDKAYSVTMDLQDAPVYEPGLASRITKYYLDLMSQRHSIFRSMVADGQLVEQVMHDVHYAIYGQQGQRVQLPPTPEIPVQPPVDDPQLPVEEELPPPQPPQPEAPPVLEVPEIPPIVIDISSDSETDEEDPDEEPEEEPEEASYQTSSSGSEYGL</sequence>
<feature type="region of interest" description="Disordered" evidence="1">
    <location>
        <begin position="109"/>
        <end position="194"/>
    </location>
</feature>
<comment type="caution">
    <text evidence="2">The sequence shown here is derived from an EMBL/GenBank/DDBJ whole genome shotgun (WGS) entry which is preliminary data.</text>
</comment>
<feature type="compositionally biased region" description="Acidic residues" evidence="1">
    <location>
        <begin position="161"/>
        <end position="180"/>
    </location>
</feature>
<feature type="compositionally biased region" description="Pro residues" evidence="1">
    <location>
        <begin position="134"/>
        <end position="144"/>
    </location>
</feature>
<feature type="compositionally biased region" description="Polar residues" evidence="1">
    <location>
        <begin position="182"/>
        <end position="194"/>
    </location>
</feature>
<keyword evidence="3" id="KW-1185">Reference proteome</keyword>
<organism evidence="2 3">
    <name type="scientific">Liquidambar formosana</name>
    <name type="common">Formosan gum</name>
    <dbReference type="NCBI Taxonomy" id="63359"/>
    <lineage>
        <taxon>Eukaryota</taxon>
        <taxon>Viridiplantae</taxon>
        <taxon>Streptophyta</taxon>
        <taxon>Embryophyta</taxon>
        <taxon>Tracheophyta</taxon>
        <taxon>Spermatophyta</taxon>
        <taxon>Magnoliopsida</taxon>
        <taxon>eudicotyledons</taxon>
        <taxon>Gunneridae</taxon>
        <taxon>Pentapetalae</taxon>
        <taxon>Saxifragales</taxon>
        <taxon>Altingiaceae</taxon>
        <taxon>Liquidambar</taxon>
    </lineage>
</organism>
<name>A0AAP0WRM1_LIQFO</name>
<evidence type="ECO:0000313" key="2">
    <source>
        <dbReference type="EMBL" id="KAK9277074.1"/>
    </source>
</evidence>
<evidence type="ECO:0000256" key="1">
    <source>
        <dbReference type="SAM" id="MobiDB-lite"/>
    </source>
</evidence>
<reference evidence="2 3" key="1">
    <citation type="journal article" date="2024" name="Plant J.">
        <title>Genome sequences and population genomics reveal climatic adaptation and genomic divergence between two closely related sweetgum species.</title>
        <authorList>
            <person name="Xu W.Q."/>
            <person name="Ren C.Q."/>
            <person name="Zhang X.Y."/>
            <person name="Comes H.P."/>
            <person name="Liu X.H."/>
            <person name="Li Y.G."/>
            <person name="Kettle C.J."/>
            <person name="Jalonen R."/>
            <person name="Gaisberger H."/>
            <person name="Ma Y.Z."/>
            <person name="Qiu Y.X."/>
        </authorList>
    </citation>
    <scope>NUCLEOTIDE SEQUENCE [LARGE SCALE GENOMIC DNA]</scope>
    <source>
        <strain evidence="2">Hangzhou</strain>
    </source>
</reference>
<protein>
    <submittedName>
        <fullName evidence="2">Uncharacterized protein</fullName>
    </submittedName>
</protein>
<feature type="compositionally biased region" description="Pro residues" evidence="1">
    <location>
        <begin position="111"/>
        <end position="123"/>
    </location>
</feature>
<feature type="compositionally biased region" description="Low complexity" evidence="1">
    <location>
        <begin position="145"/>
        <end position="160"/>
    </location>
</feature>
<proteinExistence type="predicted"/>
<gene>
    <name evidence="2" type="ORF">L1049_006613</name>
</gene>
<dbReference type="Proteomes" id="UP001415857">
    <property type="component" value="Unassembled WGS sequence"/>
</dbReference>